<organism evidence="1 2">
    <name type="scientific">Micromonospora echinofusca</name>
    <dbReference type="NCBI Taxonomy" id="47858"/>
    <lineage>
        <taxon>Bacteria</taxon>
        <taxon>Bacillati</taxon>
        <taxon>Actinomycetota</taxon>
        <taxon>Actinomycetes</taxon>
        <taxon>Micromonosporales</taxon>
        <taxon>Micromonosporaceae</taxon>
        <taxon>Micromonospora</taxon>
    </lineage>
</organism>
<sequence length="297" mass="33399">MSRAQLMFGPALRAAISDSGLTLKAVQSRLARRGVQVAVPTLSSWQIGTNRPERPESLRAVAVLEEIFELSPGSLTALLGPPRPRGRTALRGDRRRFDGIPGAPAVAEIVEEICPALRNDVRVLYTEEEVVLRSGRLLSEIRTRFLGEACLDGVDRCFSVNYAEPGHDLDAVRTVAVRHCRLGRVRRRHEQRLIASELLLDHAYRVGETFMIEYSSVINQPVFDAEYFRAFNAPVGLYVLQVRFDPTELPVRCYQFRSTGPEQTRSELEIRLSSTWSALLSTQSPGRGVQGIRWEWE</sequence>
<keyword evidence="2" id="KW-1185">Reference proteome</keyword>
<evidence type="ECO:0000313" key="2">
    <source>
        <dbReference type="Proteomes" id="UP000823521"/>
    </source>
</evidence>
<protein>
    <recommendedName>
        <fullName evidence="3">XRE family transcriptional regulator</fullName>
    </recommendedName>
</protein>
<evidence type="ECO:0008006" key="3">
    <source>
        <dbReference type="Google" id="ProtNLM"/>
    </source>
</evidence>
<name>A0ABS3VZ15_MICEH</name>
<dbReference type="Proteomes" id="UP000823521">
    <property type="component" value="Unassembled WGS sequence"/>
</dbReference>
<evidence type="ECO:0000313" key="1">
    <source>
        <dbReference type="EMBL" id="MBO4209780.1"/>
    </source>
</evidence>
<dbReference type="RefSeq" id="WP_208816731.1">
    <property type="nucleotide sequence ID" value="NZ_WVUH01000348.1"/>
</dbReference>
<comment type="caution">
    <text evidence="1">The sequence shown here is derived from an EMBL/GenBank/DDBJ whole genome shotgun (WGS) entry which is preliminary data.</text>
</comment>
<accession>A0ABS3VZ15</accession>
<gene>
    <name evidence="1" type="ORF">GSF22_27875</name>
</gene>
<proteinExistence type="predicted"/>
<reference evidence="1 2" key="1">
    <citation type="submission" date="2019-12" db="EMBL/GenBank/DDBJ databases">
        <title>Whole genome sequencing of endophytic Actinobacterium Micromonospora sp. MPMI6T.</title>
        <authorList>
            <person name="Evv R."/>
            <person name="Podile A.R."/>
        </authorList>
    </citation>
    <scope>NUCLEOTIDE SEQUENCE [LARGE SCALE GENOMIC DNA]</scope>
    <source>
        <strain evidence="1 2">MPMI6</strain>
    </source>
</reference>
<dbReference type="EMBL" id="WVUH01000348">
    <property type="protein sequence ID" value="MBO4209780.1"/>
    <property type="molecule type" value="Genomic_DNA"/>
</dbReference>